<dbReference type="GeneID" id="108048968"/>
<feature type="region of interest" description="Disordered" evidence="1">
    <location>
        <begin position="89"/>
        <end position="120"/>
    </location>
</feature>
<dbReference type="Proteomes" id="UP001652680">
    <property type="component" value="Unassembled WGS sequence"/>
</dbReference>
<dbReference type="RefSeq" id="XP_016985432.1">
    <property type="nucleotide sequence ID" value="XM_017129943.1"/>
</dbReference>
<reference evidence="2" key="3">
    <citation type="submission" date="2025-05" db="UniProtKB">
        <authorList>
            <consortium name="EnsemblMetazoa"/>
        </authorList>
    </citation>
    <scope>IDENTIFICATION</scope>
</reference>
<accession>A0A6P4F527</accession>
<reference evidence="3" key="1">
    <citation type="journal article" date="2021" name="Elife">
        <title>Highly contiguous assemblies of 101 drosophilid genomes.</title>
        <authorList>
            <person name="Kim B.Y."/>
            <person name="Wang J.R."/>
            <person name="Miller D.E."/>
            <person name="Barmina O."/>
            <person name="Delaney E."/>
            <person name="Thompson A."/>
            <person name="Comeault A.A."/>
            <person name="Peede D."/>
            <person name="D'Agostino E.R."/>
            <person name="Pelaez J."/>
            <person name="Aguilar J.M."/>
            <person name="Haji D."/>
            <person name="Matsunaga T."/>
            <person name="Armstrong E.E."/>
            <person name="Zych M."/>
            <person name="Ogawa Y."/>
            <person name="Stamenkovic-Radak M."/>
            <person name="Jelic M."/>
            <person name="Veselinovic M.S."/>
            <person name="Tanaskovic M."/>
            <person name="Eric P."/>
            <person name="Gao J.J."/>
            <person name="Katoh T.K."/>
            <person name="Toda M.J."/>
            <person name="Watabe H."/>
            <person name="Watada M."/>
            <person name="Davis J.S."/>
            <person name="Moyle L.C."/>
            <person name="Manoli G."/>
            <person name="Bertolini E."/>
            <person name="Kostal V."/>
            <person name="Hawley R.S."/>
            <person name="Takahashi A."/>
            <person name="Jones C.D."/>
            <person name="Price D.K."/>
            <person name="Whiteman N."/>
            <person name="Kopp A."/>
            <person name="Matute D.R."/>
            <person name="Petrov D.A."/>
        </authorList>
    </citation>
    <scope>NUCLEOTIDE SEQUENCE [LARGE SCALE GENOMIC DNA]</scope>
</reference>
<organism evidence="4">
    <name type="scientific">Drosophila rhopaloa</name>
    <name type="common">Fruit fly</name>
    <dbReference type="NCBI Taxonomy" id="1041015"/>
    <lineage>
        <taxon>Eukaryota</taxon>
        <taxon>Metazoa</taxon>
        <taxon>Ecdysozoa</taxon>
        <taxon>Arthropoda</taxon>
        <taxon>Hexapoda</taxon>
        <taxon>Insecta</taxon>
        <taxon>Pterygota</taxon>
        <taxon>Neoptera</taxon>
        <taxon>Endopterygota</taxon>
        <taxon>Diptera</taxon>
        <taxon>Brachycera</taxon>
        <taxon>Muscomorpha</taxon>
        <taxon>Ephydroidea</taxon>
        <taxon>Drosophilidae</taxon>
        <taxon>Drosophila</taxon>
        <taxon>Sophophora</taxon>
    </lineage>
</organism>
<feature type="compositionally biased region" description="Polar residues" evidence="1">
    <location>
        <begin position="110"/>
        <end position="120"/>
    </location>
</feature>
<name>A0A6P4F527_DRORH</name>
<sequence>MFRCRKRINVYVPPISSFPEYSLLGGYGLQDRIELPKSTEVLEDVLGEREPHFLYVIDGRGRLLEQMRFYGDDYRLALRESFAQKDPIHPDNGAVVVSPSMDPLSENPPIKSTESVAFHH</sequence>
<gene>
    <name evidence="4" type="primary">LOC108048968</name>
    <name evidence="2" type="synonym">108048968</name>
</gene>
<dbReference type="OMA" id="EHIRYYG"/>
<dbReference type="AlphaFoldDB" id="A0A6P4F527"/>
<evidence type="ECO:0000256" key="1">
    <source>
        <dbReference type="SAM" id="MobiDB-lite"/>
    </source>
</evidence>
<dbReference type="OrthoDB" id="7862722at2759"/>
<keyword evidence="3" id="KW-1185">Reference proteome</keyword>
<dbReference type="EnsemblMetazoa" id="XM_017129943.1">
    <property type="protein sequence ID" value="XP_016985432.1"/>
    <property type="gene ID" value="LOC108048968"/>
</dbReference>
<evidence type="ECO:0000313" key="2">
    <source>
        <dbReference type="EnsemblMetazoa" id="XP_016985432.1"/>
    </source>
</evidence>
<proteinExistence type="predicted"/>
<protein>
    <submittedName>
        <fullName evidence="4">Uncharacterized protein LOC108048968</fullName>
    </submittedName>
</protein>
<reference evidence="4" key="2">
    <citation type="submission" date="2025-04" db="UniProtKB">
        <authorList>
            <consortium name="RefSeq"/>
        </authorList>
    </citation>
    <scope>IDENTIFICATION</scope>
</reference>
<evidence type="ECO:0000313" key="3">
    <source>
        <dbReference type="Proteomes" id="UP001652680"/>
    </source>
</evidence>
<evidence type="ECO:0000313" key="4">
    <source>
        <dbReference type="RefSeq" id="XP_016985432.1"/>
    </source>
</evidence>